<keyword evidence="2" id="KW-1185">Reference proteome</keyword>
<dbReference type="AlphaFoldDB" id="A0A919C4B8"/>
<comment type="caution">
    <text evidence="1">The sequence shown here is derived from an EMBL/GenBank/DDBJ whole genome shotgun (WGS) entry which is preliminary data.</text>
</comment>
<evidence type="ECO:0000313" key="1">
    <source>
        <dbReference type="EMBL" id="GHG50238.1"/>
    </source>
</evidence>
<dbReference type="PROSITE" id="PS51257">
    <property type="entry name" value="PROKAR_LIPOPROTEIN"/>
    <property type="match status" value="1"/>
</dbReference>
<gene>
    <name evidence="1" type="ORF">GCM10018980_32030</name>
</gene>
<reference evidence="2" key="1">
    <citation type="journal article" date="2019" name="Int. J. Syst. Evol. Microbiol.">
        <title>The Global Catalogue of Microorganisms (GCM) 10K type strain sequencing project: providing services to taxonomists for standard genome sequencing and annotation.</title>
        <authorList>
            <consortium name="The Broad Institute Genomics Platform"/>
            <consortium name="The Broad Institute Genome Sequencing Center for Infectious Disease"/>
            <person name="Wu L."/>
            <person name="Ma J."/>
        </authorList>
    </citation>
    <scope>NUCLEOTIDE SEQUENCE [LARGE SCALE GENOMIC DNA]</scope>
    <source>
        <strain evidence="2">JCM 4253</strain>
    </source>
</reference>
<dbReference type="EMBL" id="BNBF01000008">
    <property type="protein sequence ID" value="GHG50238.1"/>
    <property type="molecule type" value="Genomic_DNA"/>
</dbReference>
<protein>
    <submittedName>
        <fullName evidence="1">Uncharacterized protein</fullName>
    </submittedName>
</protein>
<dbReference type="Proteomes" id="UP000619355">
    <property type="component" value="Unassembled WGS sequence"/>
</dbReference>
<organism evidence="1 2">
    <name type="scientific">Streptomyces capoamus</name>
    <dbReference type="NCBI Taxonomy" id="68183"/>
    <lineage>
        <taxon>Bacteria</taxon>
        <taxon>Bacillati</taxon>
        <taxon>Actinomycetota</taxon>
        <taxon>Actinomycetes</taxon>
        <taxon>Kitasatosporales</taxon>
        <taxon>Streptomycetaceae</taxon>
        <taxon>Streptomyces</taxon>
    </lineage>
</organism>
<name>A0A919C4B8_9ACTN</name>
<proteinExistence type="predicted"/>
<evidence type="ECO:0000313" key="2">
    <source>
        <dbReference type="Proteomes" id="UP000619355"/>
    </source>
</evidence>
<sequence length="71" mass="7605">MPSPTARSPLLIALLVVGLAACVYYALQPVREACTLTSEPYGSTFAPNSSHTSGNGRCGEERTRFMAWLEG</sequence>
<accession>A0A919C4B8</accession>